<proteinExistence type="predicted"/>
<protein>
    <submittedName>
        <fullName evidence="1">Cytosolic sulfotransferase 15</fullName>
    </submittedName>
</protein>
<evidence type="ECO:0000313" key="1">
    <source>
        <dbReference type="EMBL" id="KAI8026430.1"/>
    </source>
</evidence>
<organism evidence="1 2">
    <name type="scientific">Camellia lanceoleosa</name>
    <dbReference type="NCBI Taxonomy" id="1840588"/>
    <lineage>
        <taxon>Eukaryota</taxon>
        <taxon>Viridiplantae</taxon>
        <taxon>Streptophyta</taxon>
        <taxon>Embryophyta</taxon>
        <taxon>Tracheophyta</taxon>
        <taxon>Spermatophyta</taxon>
        <taxon>Magnoliopsida</taxon>
        <taxon>eudicotyledons</taxon>
        <taxon>Gunneridae</taxon>
        <taxon>Pentapetalae</taxon>
        <taxon>asterids</taxon>
        <taxon>Ericales</taxon>
        <taxon>Theaceae</taxon>
        <taxon>Camellia</taxon>
    </lineage>
</organism>
<gene>
    <name evidence="1" type="ORF">LOK49_LG02G02788</name>
</gene>
<sequence>MDNIGLCRLSKPLARSRILNLWITYNSNIPSPTTMENTPGRESNPIIRDKEEDCHDNPLALLPKEKGWAGRDLYLYRGFWCPSMQIQGVMSFQQHFKAQDTDLILATMPKSGTTWLKALTFAIANRHRYTSTLSQHPLLTSNPHDLIPFHEINHSANKDCHQDSRILSLSNFQSGIFSTHMPYHSLPDSIKTSNCRIVYLCRNPYDSFVSAWHFFSKPRPESLELLSCNDAFDMYCRGVVSFGPFWDNVLGYWKESLKRPQKVLFLMYEDLKEDIIFQMKRLAEFMSVPFSLEEESEGVIEEISRLCNFNNMRELEVNKTGKSLRHFENETFFRRGEVGDWINHFTPEMVERLNKVIEEKLGGSGLAFKTSL</sequence>
<dbReference type="EMBL" id="CM045760">
    <property type="protein sequence ID" value="KAI8026430.1"/>
    <property type="molecule type" value="Genomic_DNA"/>
</dbReference>
<reference evidence="1 2" key="1">
    <citation type="journal article" date="2022" name="Plant J.">
        <title>Chromosome-level genome of Camellia lanceoleosa provides a valuable resource for understanding genome evolution and self-incompatibility.</title>
        <authorList>
            <person name="Gong W."/>
            <person name="Xiao S."/>
            <person name="Wang L."/>
            <person name="Liao Z."/>
            <person name="Chang Y."/>
            <person name="Mo W."/>
            <person name="Hu G."/>
            <person name="Li W."/>
            <person name="Zhao G."/>
            <person name="Zhu H."/>
            <person name="Hu X."/>
            <person name="Ji K."/>
            <person name="Xiang X."/>
            <person name="Song Q."/>
            <person name="Yuan D."/>
            <person name="Jin S."/>
            <person name="Zhang L."/>
        </authorList>
    </citation>
    <scope>NUCLEOTIDE SEQUENCE [LARGE SCALE GENOMIC DNA]</scope>
    <source>
        <strain evidence="1">SQ_2022a</strain>
    </source>
</reference>
<evidence type="ECO:0000313" key="2">
    <source>
        <dbReference type="Proteomes" id="UP001060215"/>
    </source>
</evidence>
<comment type="caution">
    <text evidence="1">The sequence shown here is derived from an EMBL/GenBank/DDBJ whole genome shotgun (WGS) entry which is preliminary data.</text>
</comment>
<accession>A0ACC0INF0</accession>
<name>A0ACC0INF0_9ERIC</name>
<keyword evidence="2" id="KW-1185">Reference proteome</keyword>
<dbReference type="Proteomes" id="UP001060215">
    <property type="component" value="Chromosome 3"/>
</dbReference>